<comment type="caution">
    <text evidence="2">The sequence shown here is derived from an EMBL/GenBank/DDBJ whole genome shotgun (WGS) entry which is preliminary data.</text>
</comment>
<keyword evidence="1" id="KW-1133">Transmembrane helix</keyword>
<sequence length="148" mass="16211">MTDSRLASSGVRRAWPRKASAFIGEHHPFFPVVYGAMAAAMMLVVVSMAFDAQQQGRAGYPVVLILCVMTGVWCVWVSFSQARPLLSALDTEHLNWLHEVSFGARSKAILERRAMQAKPLRGLDLWRALVIEQSGAGPLSGLSRGSRS</sequence>
<keyword evidence="1" id="KW-0812">Transmembrane</keyword>
<gene>
    <name evidence="2" type="ORF">ACFQU0_17790</name>
</gene>
<dbReference type="EMBL" id="JBHTBZ010000062">
    <property type="protein sequence ID" value="MFC7462282.1"/>
    <property type="molecule type" value="Genomic_DNA"/>
</dbReference>
<keyword evidence="3" id="KW-1185">Reference proteome</keyword>
<proteinExistence type="predicted"/>
<evidence type="ECO:0000256" key="1">
    <source>
        <dbReference type="SAM" id="Phobius"/>
    </source>
</evidence>
<reference evidence="3" key="1">
    <citation type="journal article" date="2019" name="Int. J. Syst. Evol. Microbiol.">
        <title>The Global Catalogue of Microorganisms (GCM) 10K type strain sequencing project: providing services to taxonomists for standard genome sequencing and annotation.</title>
        <authorList>
            <consortium name="The Broad Institute Genomics Platform"/>
            <consortium name="The Broad Institute Genome Sequencing Center for Infectious Disease"/>
            <person name="Wu L."/>
            <person name="Ma J."/>
        </authorList>
    </citation>
    <scope>NUCLEOTIDE SEQUENCE [LARGE SCALE GENOMIC DNA]</scope>
    <source>
        <strain evidence="3">CCUG 53903</strain>
    </source>
</reference>
<keyword evidence="1" id="KW-0472">Membrane</keyword>
<feature type="transmembrane region" description="Helical" evidence="1">
    <location>
        <begin position="29"/>
        <end position="50"/>
    </location>
</feature>
<evidence type="ECO:0000313" key="3">
    <source>
        <dbReference type="Proteomes" id="UP001596457"/>
    </source>
</evidence>
<protein>
    <submittedName>
        <fullName evidence="2">Uncharacterized protein</fullName>
    </submittedName>
</protein>
<feature type="transmembrane region" description="Helical" evidence="1">
    <location>
        <begin position="62"/>
        <end position="79"/>
    </location>
</feature>
<organism evidence="2 3">
    <name type="scientific">Hydrogenophaga defluvii</name>
    <dbReference type="NCBI Taxonomy" id="249410"/>
    <lineage>
        <taxon>Bacteria</taxon>
        <taxon>Pseudomonadati</taxon>
        <taxon>Pseudomonadota</taxon>
        <taxon>Betaproteobacteria</taxon>
        <taxon>Burkholderiales</taxon>
        <taxon>Comamonadaceae</taxon>
        <taxon>Hydrogenophaga</taxon>
    </lineage>
</organism>
<dbReference type="Proteomes" id="UP001596457">
    <property type="component" value="Unassembled WGS sequence"/>
</dbReference>
<evidence type="ECO:0000313" key="2">
    <source>
        <dbReference type="EMBL" id="MFC7462282.1"/>
    </source>
</evidence>
<accession>A0ABW2SFV0</accession>
<name>A0ABW2SFV0_9BURK</name>